<protein>
    <submittedName>
        <fullName evidence="4">Uncharacterized protein</fullName>
    </submittedName>
</protein>
<proteinExistence type="inferred from homology"/>
<evidence type="ECO:0000313" key="4">
    <source>
        <dbReference type="EMBL" id="MEQ2187136.1"/>
    </source>
</evidence>
<evidence type="ECO:0000313" key="5">
    <source>
        <dbReference type="Proteomes" id="UP001476798"/>
    </source>
</evidence>
<accession>A0ABV0PUE8</accession>
<feature type="compositionally biased region" description="Acidic residues" evidence="3">
    <location>
        <begin position="23"/>
        <end position="32"/>
    </location>
</feature>
<keyword evidence="5" id="KW-1185">Reference proteome</keyword>
<organism evidence="4 5">
    <name type="scientific">Goodea atripinnis</name>
    <dbReference type="NCBI Taxonomy" id="208336"/>
    <lineage>
        <taxon>Eukaryota</taxon>
        <taxon>Metazoa</taxon>
        <taxon>Chordata</taxon>
        <taxon>Craniata</taxon>
        <taxon>Vertebrata</taxon>
        <taxon>Euteleostomi</taxon>
        <taxon>Actinopterygii</taxon>
        <taxon>Neopterygii</taxon>
        <taxon>Teleostei</taxon>
        <taxon>Neoteleostei</taxon>
        <taxon>Acanthomorphata</taxon>
        <taxon>Ovalentaria</taxon>
        <taxon>Atherinomorphae</taxon>
        <taxon>Cyprinodontiformes</taxon>
        <taxon>Goodeidae</taxon>
        <taxon>Goodea</taxon>
    </lineage>
</organism>
<dbReference type="InterPro" id="IPR029627">
    <property type="entry name" value="CCSER"/>
</dbReference>
<reference evidence="4 5" key="1">
    <citation type="submission" date="2021-06" db="EMBL/GenBank/DDBJ databases">
        <authorList>
            <person name="Palmer J.M."/>
        </authorList>
    </citation>
    <scope>NUCLEOTIDE SEQUENCE [LARGE SCALE GENOMIC DNA]</scope>
    <source>
        <strain evidence="4 5">GA_2019</strain>
        <tissue evidence="4">Muscle</tissue>
    </source>
</reference>
<dbReference type="EMBL" id="JAHRIO010090007">
    <property type="protein sequence ID" value="MEQ2187136.1"/>
    <property type="molecule type" value="Genomic_DNA"/>
</dbReference>
<dbReference type="PANTHER" id="PTHR22461:SF2">
    <property type="entry name" value="SERINE-RICH COILED-COIL DOMAIN-CONTAINING PROTEIN 2"/>
    <property type="match status" value="1"/>
</dbReference>
<evidence type="ECO:0000256" key="2">
    <source>
        <dbReference type="ARBA" id="ARBA00023054"/>
    </source>
</evidence>
<evidence type="ECO:0000256" key="3">
    <source>
        <dbReference type="SAM" id="MobiDB-lite"/>
    </source>
</evidence>
<name>A0ABV0PUE8_9TELE</name>
<dbReference type="Proteomes" id="UP001476798">
    <property type="component" value="Unassembled WGS sequence"/>
</dbReference>
<evidence type="ECO:0000256" key="1">
    <source>
        <dbReference type="ARBA" id="ARBA00010949"/>
    </source>
</evidence>
<dbReference type="PANTHER" id="PTHR22461">
    <property type="entry name" value="SERINE-RICH COILED-COIL DOMAIN-CONTAINING PROTEIN 2-RELATED"/>
    <property type="match status" value="1"/>
</dbReference>
<feature type="region of interest" description="Disordered" evidence="3">
    <location>
        <begin position="1"/>
        <end position="135"/>
    </location>
</feature>
<sequence length="196" mass="21132">MATETLEDMSLSSASSLERGDTSEEFLDDFDSAGDVFSDGDMPGSNTQTLLDRFPNGNTEWEPVDLTENKAETPLQELQESTPESLVLSPVQSDAPQGSSVELSPSNSSGGTYMWDEEGLEPLGEPKSPLGSYEDSEINSMDILKILDPLGTGDLDDNDLMLDVDLPEDSLHGQHTHTNSVPGVIVITPHKAMMNT</sequence>
<gene>
    <name evidence="4" type="ORF">GOODEAATRI_001498</name>
</gene>
<comment type="similarity">
    <text evidence="1">Belongs to the CCSER family.</text>
</comment>
<feature type="compositionally biased region" description="Polar residues" evidence="3">
    <location>
        <begin position="76"/>
        <end position="111"/>
    </location>
</feature>
<comment type="caution">
    <text evidence="4">The sequence shown here is derived from an EMBL/GenBank/DDBJ whole genome shotgun (WGS) entry which is preliminary data.</text>
</comment>
<keyword evidence="2" id="KW-0175">Coiled coil</keyword>